<proteinExistence type="predicted"/>
<dbReference type="Proteomes" id="UP001498398">
    <property type="component" value="Unassembled WGS sequence"/>
</dbReference>
<evidence type="ECO:0000313" key="2">
    <source>
        <dbReference type="EMBL" id="KAK7442738.1"/>
    </source>
</evidence>
<organism evidence="2 3">
    <name type="scientific">Marasmiellus scandens</name>
    <dbReference type="NCBI Taxonomy" id="2682957"/>
    <lineage>
        <taxon>Eukaryota</taxon>
        <taxon>Fungi</taxon>
        <taxon>Dikarya</taxon>
        <taxon>Basidiomycota</taxon>
        <taxon>Agaricomycotina</taxon>
        <taxon>Agaricomycetes</taxon>
        <taxon>Agaricomycetidae</taxon>
        <taxon>Agaricales</taxon>
        <taxon>Marasmiineae</taxon>
        <taxon>Omphalotaceae</taxon>
        <taxon>Marasmiellus</taxon>
    </lineage>
</organism>
<keyword evidence="3" id="KW-1185">Reference proteome</keyword>
<evidence type="ECO:0000256" key="1">
    <source>
        <dbReference type="SAM" id="MobiDB-lite"/>
    </source>
</evidence>
<evidence type="ECO:0000313" key="3">
    <source>
        <dbReference type="Proteomes" id="UP001498398"/>
    </source>
</evidence>
<dbReference type="EMBL" id="JBANRG010000057">
    <property type="protein sequence ID" value="KAK7442738.1"/>
    <property type="molecule type" value="Genomic_DNA"/>
</dbReference>
<reference evidence="2 3" key="1">
    <citation type="submission" date="2024-01" db="EMBL/GenBank/DDBJ databases">
        <title>A draft genome for the cacao thread blight pathogen Marasmiellus scandens.</title>
        <authorList>
            <person name="Baruah I.K."/>
            <person name="Leung J."/>
            <person name="Bukari Y."/>
            <person name="Amoako-Attah I."/>
            <person name="Meinhardt L.W."/>
            <person name="Bailey B.A."/>
            <person name="Cohen S.P."/>
        </authorList>
    </citation>
    <scope>NUCLEOTIDE SEQUENCE [LARGE SCALE GENOMIC DNA]</scope>
    <source>
        <strain evidence="2 3">GH-19</strain>
    </source>
</reference>
<dbReference type="Gene3D" id="3.30.70.240">
    <property type="match status" value="1"/>
</dbReference>
<sequence>MKEPSSPPNSSGTVYTKKPKPTSESLGLRGRGIFHLRVLFEQMRREVLEFAIGPPKAVPKPDPEFVEKGGAPNERQYLDQPQYRLRGLVLWLGESSMFSVHPYPALSIQVKLFLTAGFVQNHQNP</sequence>
<protein>
    <submittedName>
        <fullName evidence="2">Uncharacterized protein</fullName>
    </submittedName>
</protein>
<accession>A0ABR1IW97</accession>
<dbReference type="Gene3D" id="3.30.70.870">
    <property type="entry name" value="Elongation Factor G (Translational Gtpase), domain 3"/>
    <property type="match status" value="1"/>
</dbReference>
<feature type="region of interest" description="Disordered" evidence="1">
    <location>
        <begin position="1"/>
        <end position="26"/>
    </location>
</feature>
<gene>
    <name evidence="2" type="ORF">VKT23_015985</name>
</gene>
<comment type="caution">
    <text evidence="2">The sequence shown here is derived from an EMBL/GenBank/DDBJ whole genome shotgun (WGS) entry which is preliminary data.</text>
</comment>
<name>A0ABR1IW97_9AGAR</name>